<proteinExistence type="predicted"/>
<dbReference type="ESTHER" id="pardp-a1bc45">
    <property type="family name" value="XcbB_CpsF_sero"/>
</dbReference>
<dbReference type="Proteomes" id="UP000000361">
    <property type="component" value="Chromosome 1"/>
</dbReference>
<dbReference type="KEGG" id="pde:Pden_5029"/>
<accession>A1BC45</accession>
<name>A1BC45_PARDP</name>
<dbReference type="SUPFAM" id="SSF53474">
    <property type="entry name" value="alpha/beta-Hydrolases"/>
    <property type="match status" value="1"/>
</dbReference>
<reference evidence="2" key="1">
    <citation type="submission" date="2006-12" db="EMBL/GenBank/DDBJ databases">
        <title>Complete sequence of plasmid 1 of Paracoccus denitrificans PD1222.</title>
        <authorList>
            <person name="Copeland A."/>
            <person name="Lucas S."/>
            <person name="Lapidus A."/>
            <person name="Barry K."/>
            <person name="Detter J.C."/>
            <person name="Glavina del Rio T."/>
            <person name="Hammon N."/>
            <person name="Israni S."/>
            <person name="Dalin E."/>
            <person name="Tice H."/>
            <person name="Pitluck S."/>
            <person name="Munk A.C."/>
            <person name="Brettin T."/>
            <person name="Bruce D."/>
            <person name="Han C."/>
            <person name="Tapia R."/>
            <person name="Gilna P."/>
            <person name="Schmutz J."/>
            <person name="Larimer F."/>
            <person name="Land M."/>
            <person name="Hauser L."/>
            <person name="Kyrpides N."/>
            <person name="Lykidis A."/>
            <person name="Spiro S."/>
            <person name="Richardson D.J."/>
            <person name="Moir J.W.B."/>
            <person name="Ferguson S.J."/>
            <person name="van Spanning R.J.M."/>
            <person name="Richardson P."/>
        </authorList>
    </citation>
    <scope>NUCLEOTIDE SEQUENCE [LARGE SCALE GENOMIC DNA]</scope>
    <source>
        <strain evidence="2">Pd 1222</strain>
        <plasmid evidence="2">pPD1222</plasmid>
    </source>
</reference>
<evidence type="ECO:0000313" key="2">
    <source>
        <dbReference type="Proteomes" id="UP000000361"/>
    </source>
</evidence>
<evidence type="ECO:0000313" key="1">
    <source>
        <dbReference type="EMBL" id="ABL73089.1"/>
    </source>
</evidence>
<dbReference type="HOGENOM" id="CLU_074539_0_0_5"/>
<protein>
    <recommendedName>
        <fullName evidence="3">XcbB/CpsF family capsular polysaccharide biosynthesis protein</fullName>
    </recommendedName>
</protein>
<geneLocation type="plasmid" evidence="2">
    <name>pPD1222</name>
</geneLocation>
<dbReference type="EnsemblBacteria" id="ABL73089">
    <property type="protein sequence ID" value="ABL73089"/>
    <property type="gene ID" value="Pden_5029"/>
</dbReference>
<dbReference type="EMBL" id="CP000491">
    <property type="protein sequence ID" value="ABL73089.1"/>
    <property type="molecule type" value="Genomic_DNA"/>
</dbReference>
<gene>
    <name evidence="1" type="ordered locus">Pden_5029</name>
</gene>
<keyword evidence="1" id="KW-0614">Plasmid</keyword>
<dbReference type="eggNOG" id="ENOG5030XS6">
    <property type="taxonomic scope" value="Bacteria"/>
</dbReference>
<dbReference type="InterPro" id="IPR029058">
    <property type="entry name" value="AB_hydrolase_fold"/>
</dbReference>
<evidence type="ECO:0008006" key="3">
    <source>
        <dbReference type="Google" id="ProtNLM"/>
    </source>
</evidence>
<organism evidence="1 2">
    <name type="scientific">Paracoccus denitrificans (strain Pd 1222)</name>
    <dbReference type="NCBI Taxonomy" id="318586"/>
    <lineage>
        <taxon>Bacteria</taxon>
        <taxon>Pseudomonadati</taxon>
        <taxon>Pseudomonadota</taxon>
        <taxon>Alphaproteobacteria</taxon>
        <taxon>Rhodobacterales</taxon>
        <taxon>Paracoccaceae</taxon>
        <taxon>Paracoccus</taxon>
    </lineage>
</organism>
<sequence length="380" mass="42886">MRRPLRIDMTDWHRNKRLLRLALAEGLGRIRSFMEKIDSASVIHISADIPAKELHDRISKLPRLNFIHIDHSGVSQNPEDNVITLARRDPALKEKLVHMANAGFHLYTLRDGISSMVHHRRISTLWRNVISGEVSVDANGVFSKLESAPSSIGEPRLLVVFSSIAGKMYTPSLMRHFEQNFATIGKYIPKNTHILRIVDFGGVVGSFYLNSRALPNNEKHIAARIADTAAKLGVARDRILLYGGSKGGTAAAFYALRHGWRGVAVDPILSDEHYVQKYRDLHFTLNTYAATKQERFAELVQAVHSEAQLSVICSTRSPQFPYIEKILIERFRDRFLFLNSENPEIRSHPDVGRQTIPHSLAQINQHLAGLTIVGGYHTVW</sequence>
<dbReference type="NCBIfam" id="NF033892">
    <property type="entry name" value="XcbB_CpsF_sero"/>
    <property type="match status" value="1"/>
</dbReference>
<dbReference type="AlphaFoldDB" id="A1BC45"/>
<keyword evidence="2" id="KW-1185">Reference proteome</keyword>